<comment type="caution">
    <text evidence="3">The sequence shown here is derived from an EMBL/GenBank/DDBJ whole genome shotgun (WGS) entry which is preliminary data.</text>
</comment>
<dbReference type="PANTHER" id="PTHR10887:SF495">
    <property type="entry name" value="HELICASE SENATAXIN ISOFORM X1-RELATED"/>
    <property type="match status" value="1"/>
</dbReference>
<dbReference type="EMBL" id="QUTC01007488">
    <property type="protein sequence ID" value="RHY47533.1"/>
    <property type="molecule type" value="Genomic_DNA"/>
</dbReference>
<proteinExistence type="predicted"/>
<feature type="region of interest" description="Disordered" evidence="1">
    <location>
        <begin position="1"/>
        <end position="169"/>
    </location>
</feature>
<dbReference type="Proteomes" id="UP000265716">
    <property type="component" value="Unassembled WGS sequence"/>
</dbReference>
<dbReference type="InterPro" id="IPR041677">
    <property type="entry name" value="DNA2/NAM7_AAA_11"/>
</dbReference>
<feature type="compositionally biased region" description="Basic residues" evidence="1">
    <location>
        <begin position="72"/>
        <end position="86"/>
    </location>
</feature>
<accession>A0A397CQA0</accession>
<feature type="domain" description="DNA2/NAM7 helicase helicase" evidence="2">
    <location>
        <begin position="509"/>
        <end position="561"/>
    </location>
</feature>
<gene>
    <name evidence="3" type="ORF">DYB38_012764</name>
</gene>
<evidence type="ECO:0000313" key="3">
    <source>
        <dbReference type="EMBL" id="RHY47533.1"/>
    </source>
</evidence>
<feature type="non-terminal residue" evidence="3">
    <location>
        <position position="727"/>
    </location>
</feature>
<dbReference type="Pfam" id="PF13086">
    <property type="entry name" value="AAA_11"/>
    <property type="match status" value="1"/>
</dbReference>
<feature type="compositionally biased region" description="Polar residues" evidence="1">
    <location>
        <begin position="10"/>
        <end position="23"/>
    </location>
</feature>
<dbReference type="GO" id="GO:0004386">
    <property type="term" value="F:helicase activity"/>
    <property type="evidence" value="ECO:0007669"/>
    <property type="project" value="InterPro"/>
</dbReference>
<evidence type="ECO:0000256" key="1">
    <source>
        <dbReference type="SAM" id="MobiDB-lite"/>
    </source>
</evidence>
<organism evidence="3 4">
    <name type="scientific">Aphanomyces astaci</name>
    <name type="common">Crayfish plague agent</name>
    <dbReference type="NCBI Taxonomy" id="112090"/>
    <lineage>
        <taxon>Eukaryota</taxon>
        <taxon>Sar</taxon>
        <taxon>Stramenopiles</taxon>
        <taxon>Oomycota</taxon>
        <taxon>Saprolegniomycetes</taxon>
        <taxon>Saprolegniales</taxon>
        <taxon>Verrucalvaceae</taxon>
        <taxon>Aphanomyces</taxon>
    </lineage>
</organism>
<feature type="compositionally biased region" description="Basic and acidic residues" evidence="1">
    <location>
        <begin position="136"/>
        <end position="146"/>
    </location>
</feature>
<protein>
    <recommendedName>
        <fullName evidence="2">DNA2/NAM7 helicase helicase domain-containing protein</fullName>
    </recommendedName>
</protein>
<dbReference type="InterPro" id="IPR045055">
    <property type="entry name" value="DNA2/NAM7-like"/>
</dbReference>
<dbReference type="AlphaFoldDB" id="A0A397CQA0"/>
<sequence>MRKSARQSEKSASSRSQQLQHLQNARRAALGLGVNADDEEEDNDEVEWHPDDEDESSVSSGGEDDEDDLRPSHTKPRSGNLTRKRSLNAMQDGTISNDITAAAKRCERTDVTVSSNPKDPRQRRQAPVKSELTIPRQEKNPKDPRQRRAVGPRATDQPSSTNVKVALPIYTDSSDEDEVLLKKPKSILKRSQHTKSQLALAPPSNATSQVVVSGGIGWAGSTVSQTTKPLALHKRPNRQRQAQLLRPVMSSSNALSQFYEDIMDWDVGAALVQDAHPSAKQPDKNSCDDVVPSTFESFEHYFDVWKPLAVQEVHAQSINGLSSDLPPALPVTTRTNVLATVGVSTIKVSVLINRGANPTKKQLLQLDDIRKDDLVLLTPDNTYLTRRMRGPSKPDDMLLTTSCGILGIVDSQRSSRHLCCLLLLREGLVVVVTSKKWRELSGAGHKDAAPPLFVFKLNNLVTSFREFRALCQCREYKLMPLLLSGKAQPPSTKLDSLGMAYVQWLRKTFNESQQEAIAAAATSHGFTLIKGPPGTGKTTTLKGLLNSLHLREYNRYYNAVLDVARRPDHETSKAWAAIGDEKPHILNVNVKSVVLEGMVESLCSQPQEAVEMRCRQLQHELSVVQNDAVVLRNEFRAIIKWIHDLVDDANKTHAAAVAIVVDDVAPPIVDHHSAAAPPDATPAALAVYRSDSEDDDAAHVPFSCDEVTVHVGDDDLDEDEMDEPLVP</sequence>
<name>A0A397CQA0_APHAT</name>
<dbReference type="VEuPathDB" id="FungiDB:H257_15848"/>
<evidence type="ECO:0000313" key="4">
    <source>
        <dbReference type="Proteomes" id="UP000265716"/>
    </source>
</evidence>
<evidence type="ECO:0000259" key="2">
    <source>
        <dbReference type="Pfam" id="PF13086"/>
    </source>
</evidence>
<feature type="compositionally biased region" description="Acidic residues" evidence="1">
    <location>
        <begin position="36"/>
        <end position="68"/>
    </location>
</feature>
<dbReference type="Gene3D" id="3.40.50.300">
    <property type="entry name" value="P-loop containing nucleotide triphosphate hydrolases"/>
    <property type="match status" value="1"/>
</dbReference>
<dbReference type="InterPro" id="IPR027417">
    <property type="entry name" value="P-loop_NTPase"/>
</dbReference>
<dbReference type="SUPFAM" id="SSF52540">
    <property type="entry name" value="P-loop containing nucleoside triphosphate hydrolases"/>
    <property type="match status" value="2"/>
</dbReference>
<feature type="compositionally biased region" description="Polar residues" evidence="1">
    <location>
        <begin position="88"/>
        <end position="99"/>
    </location>
</feature>
<dbReference type="PANTHER" id="PTHR10887">
    <property type="entry name" value="DNA2/NAM7 HELICASE FAMILY"/>
    <property type="match status" value="1"/>
</dbReference>
<reference evidence="3 4" key="1">
    <citation type="submission" date="2018-08" db="EMBL/GenBank/DDBJ databases">
        <title>Aphanomyces genome sequencing and annotation.</title>
        <authorList>
            <person name="Minardi D."/>
            <person name="Oidtmann B."/>
            <person name="Van Der Giezen M."/>
            <person name="Studholme D.J."/>
        </authorList>
    </citation>
    <scope>NUCLEOTIDE SEQUENCE [LARGE SCALE GENOMIC DNA]</scope>
    <source>
        <strain evidence="3 4">SA</strain>
    </source>
</reference>